<organism evidence="3 4">
    <name type="scientific">Corynespora cassiicola Philippines</name>
    <dbReference type="NCBI Taxonomy" id="1448308"/>
    <lineage>
        <taxon>Eukaryota</taxon>
        <taxon>Fungi</taxon>
        <taxon>Dikarya</taxon>
        <taxon>Ascomycota</taxon>
        <taxon>Pezizomycotina</taxon>
        <taxon>Dothideomycetes</taxon>
        <taxon>Pleosporomycetidae</taxon>
        <taxon>Pleosporales</taxon>
        <taxon>Corynesporascaceae</taxon>
        <taxon>Corynespora</taxon>
    </lineage>
</organism>
<evidence type="ECO:0000256" key="2">
    <source>
        <dbReference type="SAM" id="MobiDB-lite"/>
    </source>
</evidence>
<dbReference type="OrthoDB" id="3797115at2759"/>
<protein>
    <submittedName>
        <fullName evidence="3">Uncharacterized protein</fullName>
    </submittedName>
</protein>
<feature type="coiled-coil region" evidence="1">
    <location>
        <begin position="54"/>
        <end position="116"/>
    </location>
</feature>
<feature type="coiled-coil region" evidence="1">
    <location>
        <begin position="169"/>
        <end position="196"/>
    </location>
</feature>
<evidence type="ECO:0000313" key="3">
    <source>
        <dbReference type="EMBL" id="PSN61616.1"/>
    </source>
</evidence>
<dbReference type="Proteomes" id="UP000240883">
    <property type="component" value="Unassembled WGS sequence"/>
</dbReference>
<dbReference type="AlphaFoldDB" id="A0A2T2N8P8"/>
<proteinExistence type="predicted"/>
<evidence type="ECO:0000256" key="1">
    <source>
        <dbReference type="SAM" id="Coils"/>
    </source>
</evidence>
<evidence type="ECO:0000313" key="4">
    <source>
        <dbReference type="Proteomes" id="UP000240883"/>
    </source>
</evidence>
<accession>A0A2T2N8P8</accession>
<sequence length="480" mass="53402">MPSSTKPATGDPKLRALKLRPDRVLDKDKVLEGVGIAQVAAQKKNTVEKPDGHNGRLNVKVRELEQEIGRLKANDESNASKLKGKDTKILGLEGRVRSMAQKIAKSEEKVKEATSTEAKLVLEKGRVKNLEAKFAKQVPVLEAENRLLKERLDAGLTTKSDRSEHDEVASIAVAKVADLQKRIKGLEEQLALQNADKAIREARDSQSSALEEQNELLRKKYNDVFNALRGFQKSGELKRVGLDKLELQKEFITAQSAPADMQGHHPVDKSSANMEIKLALSPVKSVEVEPSVAPQNTLARFSEPLEVTINVNTDDKKNLTLLQRVKSAVNSESTIRVRGPPHITNKLVLQMEDLAAGHYELLSRAQKQGRIIVDLQKENDLLQARGPCTLPAHRNLIDELEAANTKLSIQDTLLQQQGHHLRMAKELEEENARIRTEDAARARKKAEDKAQARKNAEVEAKAKADEAKALEVENWLNETY</sequence>
<name>A0A2T2N8P8_CORCC</name>
<dbReference type="EMBL" id="KZ678143">
    <property type="protein sequence ID" value="PSN61616.1"/>
    <property type="molecule type" value="Genomic_DNA"/>
</dbReference>
<gene>
    <name evidence="3" type="ORF">BS50DRAFT_625043</name>
</gene>
<keyword evidence="1" id="KW-0175">Coiled coil</keyword>
<feature type="region of interest" description="Disordered" evidence="2">
    <location>
        <begin position="437"/>
        <end position="464"/>
    </location>
</feature>
<reference evidence="3 4" key="1">
    <citation type="journal article" date="2018" name="Front. Microbiol.">
        <title>Genome-Wide Analysis of Corynespora cassiicola Leaf Fall Disease Putative Effectors.</title>
        <authorList>
            <person name="Lopez D."/>
            <person name="Ribeiro S."/>
            <person name="Label P."/>
            <person name="Fumanal B."/>
            <person name="Venisse J.S."/>
            <person name="Kohler A."/>
            <person name="de Oliveira R.R."/>
            <person name="Labutti K."/>
            <person name="Lipzen A."/>
            <person name="Lail K."/>
            <person name="Bauer D."/>
            <person name="Ohm R.A."/>
            <person name="Barry K.W."/>
            <person name="Spatafora J."/>
            <person name="Grigoriev I.V."/>
            <person name="Martin F.M."/>
            <person name="Pujade-Renaud V."/>
        </authorList>
    </citation>
    <scope>NUCLEOTIDE SEQUENCE [LARGE SCALE GENOMIC DNA]</scope>
    <source>
        <strain evidence="3 4">Philippines</strain>
    </source>
</reference>
<keyword evidence="4" id="KW-1185">Reference proteome</keyword>